<evidence type="ECO:0000256" key="6">
    <source>
        <dbReference type="ARBA" id="ARBA00049477"/>
    </source>
</evidence>
<dbReference type="EMBL" id="HACM01010311">
    <property type="protein sequence ID" value="CRZ10753.1"/>
    <property type="molecule type" value="Transcribed_RNA"/>
</dbReference>
<dbReference type="InterPro" id="IPR025807">
    <property type="entry name" value="Adrift-typ_MeTrfase"/>
</dbReference>
<keyword evidence="4" id="KW-0808">Transferase</keyword>
<dbReference type="GO" id="GO:0120550">
    <property type="term" value="F:methyltransferase cap2 activity"/>
    <property type="evidence" value="ECO:0007669"/>
    <property type="project" value="UniProtKB-EC"/>
</dbReference>
<feature type="compositionally biased region" description="Polar residues" evidence="7">
    <location>
        <begin position="593"/>
        <end position="602"/>
    </location>
</feature>
<organism evidence="9">
    <name type="scientific">Spongospora subterranea</name>
    <dbReference type="NCBI Taxonomy" id="70186"/>
    <lineage>
        <taxon>Eukaryota</taxon>
        <taxon>Sar</taxon>
        <taxon>Rhizaria</taxon>
        <taxon>Endomyxa</taxon>
        <taxon>Phytomyxea</taxon>
        <taxon>Plasmodiophorida</taxon>
        <taxon>Plasmodiophoridae</taxon>
        <taxon>Spongospora</taxon>
    </lineage>
</organism>
<sequence>MQELDDAHKKKPNELWVEEIALLQAYAEFREERAKIVEPVKLLKEHGPPKKQSIESVAKSLQSQFKNENRHAVVPKHRPRRKGIGSGADSSHEDLETVKQRPKHVDMSFQKSLEFNLSHSLMTIPKNADHQADENAAFSSHRPLHEVLHLFNPDGSLFRKTVSYAGAYSDSAINPLWIMSEDSISPLEALVIAKAELCRVKNQLDPLVNKYGRDKWSQHTASLNPSGMVVRHLRQTCKTEMGTNAWTKLFEIMDHFQEAVPAHSISQGTLRSLHLCEAPGAFVCALNHFIRTNHSEMDFHWLASSLNPYHDDNEGLWMVRDDKFIKKTRRHWLFGADDTGQLMKIDNIRHIWQEIGDQKIDIVTADGSLDSFNQPNEEESISFPLILAELVCALGCLAPGGTLILKSFTILESQSVALLYICQQSFSIVHLFKPVTARPGNGELYVVAIGYRPVSPVLLEKLAAVVSPSISGALLPIEQIPPNFIEETVNMALFFQKFQMDAINASIQLFQNFHFQEKEDFQSIKRKISTQFVAEFHVLSLPVNERLVFDEYVDGGRPVFGNDDNPQKLMEGHAIETTTTLRPIRSADDNSRFENTSMSPPTKRSRHTAREGALPSNSPNLTPSTVSSGDSPNAAITPIHTVPGMVHSFKDAVYTLLNLPYASVAKQCLGMQLDRDIIAKPEKYVITWLPESPLSFLFILDEGVFIMPINESSPPVLLSTVEFPRRKKGGNIHKTIVCGHLVVDQDHQDRIHRFLITDVLVFEGHILSSESLHLRLEVGRVEIVNPIKQRALESGVKLSVSFRIIPVFPFEHINSLRSILKSLTHSAYGLVFLRVAPRKMSDNDNVHEAMRYTIMLSDRCEAAGIPLPFGTIPQQELFDLLHR</sequence>
<name>A0A0H5R9F8_9EUKA</name>
<dbReference type="GO" id="GO:0004483">
    <property type="term" value="F:methyltransferase cap1 activity"/>
    <property type="evidence" value="ECO:0007669"/>
    <property type="project" value="UniProtKB-ARBA"/>
</dbReference>
<dbReference type="PROSITE" id="PS51614">
    <property type="entry name" value="SAM_MT_ADRIFT"/>
    <property type="match status" value="1"/>
</dbReference>
<comment type="catalytic activity">
    <reaction evidence="6">
        <text>a 5'-end (N(7)-methyl 5'-triphosphoguanosine)-(2'-O-methyl-ribonucleoside)-(ribonucleotide) in mRNA + S-adenosyl-L-methionine = a 5'-end (N(7)-methyl 5'-triphosphoguanosine)-(2'-O-methyl-ribonucleoside)-(2'-O-methyl-ribonucleotide) in mRNA + S-adenosyl-L-homocysteine + H(+)</text>
        <dbReference type="Rhea" id="RHEA:67024"/>
        <dbReference type="Rhea" id="RHEA-COMP:17169"/>
        <dbReference type="Rhea" id="RHEA-COMP:17170"/>
        <dbReference type="ChEBI" id="CHEBI:15378"/>
        <dbReference type="ChEBI" id="CHEBI:57856"/>
        <dbReference type="ChEBI" id="CHEBI:59789"/>
        <dbReference type="ChEBI" id="CHEBI:167612"/>
        <dbReference type="ChEBI" id="CHEBI:167614"/>
        <dbReference type="EC" id="2.1.1.296"/>
    </reaction>
</comment>
<feature type="region of interest" description="Disordered" evidence="7">
    <location>
        <begin position="64"/>
        <end position="103"/>
    </location>
</feature>
<dbReference type="GO" id="GO:0005634">
    <property type="term" value="C:nucleus"/>
    <property type="evidence" value="ECO:0007669"/>
    <property type="project" value="TreeGrafter"/>
</dbReference>
<evidence type="ECO:0000256" key="2">
    <source>
        <dbReference type="ARBA" id="ARBA00021134"/>
    </source>
</evidence>
<dbReference type="GO" id="GO:0006370">
    <property type="term" value="P:7-methylguanosine mRNA capping"/>
    <property type="evidence" value="ECO:0007669"/>
    <property type="project" value="InterPro"/>
</dbReference>
<dbReference type="GO" id="GO:0005737">
    <property type="term" value="C:cytoplasm"/>
    <property type="evidence" value="ECO:0007669"/>
    <property type="project" value="TreeGrafter"/>
</dbReference>
<evidence type="ECO:0000256" key="5">
    <source>
        <dbReference type="ARBA" id="ARBA00022691"/>
    </source>
</evidence>
<evidence type="ECO:0000256" key="4">
    <source>
        <dbReference type="ARBA" id="ARBA00022679"/>
    </source>
</evidence>
<dbReference type="Pfam" id="PF01728">
    <property type="entry name" value="FtsJ"/>
    <property type="match status" value="1"/>
</dbReference>
<dbReference type="GO" id="GO:0032259">
    <property type="term" value="P:methylation"/>
    <property type="evidence" value="ECO:0007669"/>
    <property type="project" value="UniProtKB-KW"/>
</dbReference>
<evidence type="ECO:0000256" key="7">
    <source>
        <dbReference type="SAM" id="MobiDB-lite"/>
    </source>
</evidence>
<evidence type="ECO:0000313" key="9">
    <source>
        <dbReference type="EMBL" id="CRZ10753.1"/>
    </source>
</evidence>
<dbReference type="PANTHER" id="PTHR16121">
    <property type="entry name" value="CAP-SPECIFIC MRNA (NUCLEOSIDE-2'-O-)-METHYLTRANSFERASE 1-RELATED"/>
    <property type="match status" value="1"/>
</dbReference>
<dbReference type="InterPro" id="IPR002877">
    <property type="entry name" value="RNA_MeTrfase_FtsJ_dom"/>
</dbReference>
<evidence type="ECO:0000256" key="1">
    <source>
        <dbReference type="ARBA" id="ARBA00012770"/>
    </source>
</evidence>
<keyword evidence="3" id="KW-0489">Methyltransferase</keyword>
<keyword evidence="5" id="KW-0949">S-adenosyl-L-methionine</keyword>
<dbReference type="InterPro" id="IPR001339">
    <property type="entry name" value="mRNA_cap_enzyme_adenylation"/>
</dbReference>
<dbReference type="PANTHER" id="PTHR16121:SF2">
    <property type="entry name" value="CAP-SPECIFIC MRNA (NUCLEOSIDE-2'-O-)-METHYLTRANSFERASE 2"/>
    <property type="match status" value="1"/>
</dbReference>
<dbReference type="GO" id="GO:0004484">
    <property type="term" value="F:mRNA guanylyltransferase activity"/>
    <property type="evidence" value="ECO:0007669"/>
    <property type="project" value="InterPro"/>
</dbReference>
<dbReference type="InterPro" id="IPR029063">
    <property type="entry name" value="SAM-dependent_MTases_sf"/>
</dbReference>
<protein>
    <recommendedName>
        <fullName evidence="2">Cap-specific mRNA (nucleoside-2'-O-)-methyltransferase 2</fullName>
        <ecNumber evidence="1">2.1.1.296</ecNumber>
    </recommendedName>
</protein>
<dbReference type="AlphaFoldDB" id="A0A0H5R9F8"/>
<feature type="compositionally biased region" description="Basic residues" evidence="7">
    <location>
        <begin position="73"/>
        <end position="83"/>
    </location>
</feature>
<reference evidence="9" key="1">
    <citation type="submission" date="2015-04" db="EMBL/GenBank/DDBJ databases">
        <title>The genome sequence of the plant pathogenic Rhizarian Plasmodiophora brassicae reveals insights in its biotrophic life cycle and the origin of chitin synthesis.</title>
        <authorList>
            <person name="Schwelm A."/>
            <person name="Fogelqvist J."/>
            <person name="Knaust A."/>
            <person name="Julke S."/>
            <person name="Lilja T."/>
            <person name="Dhandapani V."/>
            <person name="Bonilla-Rosso G."/>
            <person name="Karlsson M."/>
            <person name="Shevchenko A."/>
            <person name="Choi S.R."/>
            <person name="Kim H.G."/>
            <person name="Park J.Y."/>
            <person name="Lim Y.P."/>
            <person name="Ludwig-Muller J."/>
            <person name="Dixelius C."/>
        </authorList>
    </citation>
    <scope>NUCLEOTIDE SEQUENCE</scope>
    <source>
        <tissue evidence="9">Potato root galls</tissue>
    </source>
</reference>
<feature type="compositionally biased region" description="Basic and acidic residues" evidence="7">
    <location>
        <begin position="90"/>
        <end position="103"/>
    </location>
</feature>
<accession>A0A0H5R9F8</accession>
<dbReference type="EC" id="2.1.1.296" evidence="1"/>
<dbReference type="Pfam" id="PF01331">
    <property type="entry name" value="mRNA_cap_enzyme"/>
    <property type="match status" value="1"/>
</dbReference>
<evidence type="ECO:0000256" key="3">
    <source>
        <dbReference type="ARBA" id="ARBA00022603"/>
    </source>
</evidence>
<feature type="region of interest" description="Disordered" evidence="7">
    <location>
        <begin position="578"/>
        <end position="632"/>
    </location>
</feature>
<proteinExistence type="predicted"/>
<dbReference type="InterPro" id="IPR050851">
    <property type="entry name" value="mRNA_Cap_2O-Ribose_MeTrfase"/>
</dbReference>
<feature type="compositionally biased region" description="Polar residues" evidence="7">
    <location>
        <begin position="615"/>
        <end position="631"/>
    </location>
</feature>
<feature type="domain" description="Adrift-type SAM-dependent 2'-O-MTase" evidence="8">
    <location>
        <begin position="240"/>
        <end position="453"/>
    </location>
</feature>
<evidence type="ECO:0000259" key="8">
    <source>
        <dbReference type="PROSITE" id="PS51614"/>
    </source>
</evidence>
<dbReference type="SUPFAM" id="SSF53335">
    <property type="entry name" value="S-adenosyl-L-methionine-dependent methyltransferases"/>
    <property type="match status" value="1"/>
</dbReference>
<dbReference type="Gene3D" id="3.30.470.30">
    <property type="entry name" value="DNA ligase/mRNA capping enzyme"/>
    <property type="match status" value="1"/>
</dbReference>
<dbReference type="Gene3D" id="3.40.50.12760">
    <property type="match status" value="1"/>
</dbReference>
<dbReference type="GO" id="GO:0005524">
    <property type="term" value="F:ATP binding"/>
    <property type="evidence" value="ECO:0007669"/>
    <property type="project" value="InterPro"/>
</dbReference>